<evidence type="ECO:0000313" key="9">
    <source>
        <dbReference type="Proteomes" id="UP000477311"/>
    </source>
</evidence>
<reference evidence="8 9" key="1">
    <citation type="submission" date="2020-02" db="EMBL/GenBank/DDBJ databases">
        <title>Draft genome sequence of Limisphaera ngatamarikiensis NGM72.4T, a thermophilic Verrucomicrobia grouped in subdivision 3.</title>
        <authorList>
            <person name="Carere C.R."/>
            <person name="Steen J."/>
            <person name="Hugenholtz P."/>
            <person name="Stott M.B."/>
        </authorList>
    </citation>
    <scope>NUCLEOTIDE SEQUENCE [LARGE SCALE GENOMIC DNA]</scope>
    <source>
        <strain evidence="8 9">NGM72.4</strain>
    </source>
</reference>
<sequence>MNLFGAHPWVPALLAALARAVARKPLWFVSAHLLLATGAVLYTLHNLQFDTRRGNLVGENLRYHRNFLKFRAEFPKPDDLVVVVESEDPEANRQFVERLAARLEAEPELFHRVFYKGDLKLLGNKALHLLSEARLQQLHDQLTRYQPFLAALGNTTNLLSLFDQINTWFRTARNAPPERQQALLEALPALERILAQAEASLHRPGLPPSPGVTALFNSSEEALHAQYLAYNHGRMFLVTTYPPSVDRERAAIARLREKVEETRREVPGVNVGITGEPVLEWDEMQQSQHDTLRASVLALVLCAALFIAGYRETGRPLKAMATLLVGVAHTLGFATATVGHLNILTITFVPILVGLAIDFGIHLVTRYEEELRAGHGRVPALERAMTHTGQGILTGALTTAGGFWAMTLTNFKGIQEMGWICGGGMVICLITTLTFLPALLLAGRQNLYDETSVQIPVRARIEQLWLRRPRWVLALAVALTLLTGTLALRMRFDYNLLNLQSQSLPAVVFSKKLILSAGRSLLYGVVIADSLPEARQLQTRLEALPAVASVESLVPLLTPEPGRKSEIIRQTRDLTRQLPLPEPDPAPVALQDLSRTLWALGGYLGLALESLTPDQQELRSTLERLRETVTSLRRSMLDETLGTDTQRAEKLAAYQRAFFQDLRETLQALQQQDPEVPVQLQDLPAALRERFVGVHGKLLLQVFPREDVWQRKPQEEFVRQLRTVDPDATGTPVQLYEYTTLLKESYEQAAWYALAAIILLVGWHFRNPVAVALSLLPVGLGMVWLMGWMIWRDVSFNPANIMTLPLVIGIGVTNGIHILTRYAEEQQPGLLARSTGKAVLVSGLTTVAGFGSLMLADHQGIASLGFVMSAGVTTCMVAALTVLPALLVVLHQARHRPL</sequence>
<evidence type="ECO:0000256" key="4">
    <source>
        <dbReference type="ARBA" id="ARBA00022989"/>
    </source>
</evidence>
<organism evidence="8 9">
    <name type="scientific">Limisphaera ngatamarikiensis</name>
    <dbReference type="NCBI Taxonomy" id="1324935"/>
    <lineage>
        <taxon>Bacteria</taxon>
        <taxon>Pseudomonadati</taxon>
        <taxon>Verrucomicrobiota</taxon>
        <taxon>Verrucomicrobiia</taxon>
        <taxon>Limisphaerales</taxon>
        <taxon>Limisphaeraceae</taxon>
        <taxon>Limisphaera</taxon>
    </lineage>
</organism>
<feature type="transmembrane region" description="Helical" evidence="6">
    <location>
        <begin position="292"/>
        <end position="310"/>
    </location>
</feature>
<dbReference type="PANTHER" id="PTHR33406">
    <property type="entry name" value="MEMBRANE PROTEIN MJ1562-RELATED"/>
    <property type="match status" value="1"/>
</dbReference>
<feature type="transmembrane region" description="Helical" evidence="6">
    <location>
        <begin position="471"/>
        <end position="492"/>
    </location>
</feature>
<gene>
    <name evidence="8" type="ORF">G4L39_07355</name>
</gene>
<dbReference type="InterPro" id="IPR000731">
    <property type="entry name" value="SSD"/>
</dbReference>
<dbReference type="GO" id="GO:0005886">
    <property type="term" value="C:plasma membrane"/>
    <property type="evidence" value="ECO:0007669"/>
    <property type="project" value="UniProtKB-SubCell"/>
</dbReference>
<evidence type="ECO:0000256" key="1">
    <source>
        <dbReference type="ARBA" id="ARBA00004651"/>
    </source>
</evidence>
<dbReference type="RefSeq" id="WP_165107096.1">
    <property type="nucleotide sequence ID" value="NZ_JAAKYA010000051.1"/>
</dbReference>
<feature type="transmembrane region" description="Helical" evidence="6">
    <location>
        <begin position="772"/>
        <end position="791"/>
    </location>
</feature>
<evidence type="ECO:0000256" key="6">
    <source>
        <dbReference type="SAM" id="Phobius"/>
    </source>
</evidence>
<feature type="transmembrane region" description="Helical" evidence="6">
    <location>
        <begin position="417"/>
        <end position="442"/>
    </location>
</feature>
<keyword evidence="2" id="KW-1003">Cell membrane</keyword>
<accession>A0A6M1RV20</accession>
<feature type="transmembrane region" description="Helical" evidence="6">
    <location>
        <begin position="749"/>
        <end position="765"/>
    </location>
</feature>
<comment type="subcellular location">
    <subcellularLocation>
        <location evidence="1">Cell membrane</location>
        <topology evidence="1">Multi-pass membrane protein</topology>
    </subcellularLocation>
</comment>
<dbReference type="AlphaFoldDB" id="A0A6M1RV20"/>
<dbReference type="InterPro" id="IPR004869">
    <property type="entry name" value="MMPL_dom"/>
</dbReference>
<dbReference type="Pfam" id="PF03176">
    <property type="entry name" value="MMPL"/>
    <property type="match status" value="2"/>
</dbReference>
<evidence type="ECO:0000256" key="2">
    <source>
        <dbReference type="ARBA" id="ARBA00022475"/>
    </source>
</evidence>
<proteinExistence type="predicted"/>
<dbReference type="InterPro" id="IPR050545">
    <property type="entry name" value="Mycobact_MmpL"/>
</dbReference>
<evidence type="ECO:0000313" key="8">
    <source>
        <dbReference type="EMBL" id="NGO39214.1"/>
    </source>
</evidence>
<dbReference type="PANTHER" id="PTHR33406:SF13">
    <property type="entry name" value="MEMBRANE PROTEIN YDFJ"/>
    <property type="match status" value="1"/>
</dbReference>
<evidence type="ECO:0000256" key="5">
    <source>
        <dbReference type="ARBA" id="ARBA00023136"/>
    </source>
</evidence>
<feature type="domain" description="SSD" evidence="7">
    <location>
        <begin position="325"/>
        <end position="442"/>
    </location>
</feature>
<keyword evidence="9" id="KW-1185">Reference proteome</keyword>
<evidence type="ECO:0000256" key="3">
    <source>
        <dbReference type="ARBA" id="ARBA00022692"/>
    </source>
</evidence>
<evidence type="ECO:0000259" key="7">
    <source>
        <dbReference type="PROSITE" id="PS50156"/>
    </source>
</evidence>
<keyword evidence="5 6" id="KW-0472">Membrane</keyword>
<comment type="caution">
    <text evidence="8">The sequence shown here is derived from an EMBL/GenBank/DDBJ whole genome shotgun (WGS) entry which is preliminary data.</text>
</comment>
<dbReference type="Proteomes" id="UP000477311">
    <property type="component" value="Unassembled WGS sequence"/>
</dbReference>
<name>A0A6M1RV20_9BACT</name>
<dbReference type="SUPFAM" id="SSF82866">
    <property type="entry name" value="Multidrug efflux transporter AcrB transmembrane domain"/>
    <property type="match status" value="2"/>
</dbReference>
<keyword evidence="4 6" id="KW-1133">Transmembrane helix</keyword>
<keyword evidence="3 6" id="KW-0812">Transmembrane</keyword>
<dbReference type="Gene3D" id="1.20.1640.10">
    <property type="entry name" value="Multidrug efflux transporter AcrB transmembrane domain"/>
    <property type="match status" value="2"/>
</dbReference>
<feature type="transmembrane region" description="Helical" evidence="6">
    <location>
        <begin position="384"/>
        <end position="405"/>
    </location>
</feature>
<dbReference type="EMBL" id="JAAKYA010000051">
    <property type="protein sequence ID" value="NGO39214.1"/>
    <property type="molecule type" value="Genomic_DNA"/>
</dbReference>
<dbReference type="PROSITE" id="PS50156">
    <property type="entry name" value="SSD"/>
    <property type="match status" value="1"/>
</dbReference>
<feature type="transmembrane region" description="Helical" evidence="6">
    <location>
        <begin position="803"/>
        <end position="823"/>
    </location>
</feature>
<feature type="transmembrane region" description="Helical" evidence="6">
    <location>
        <begin position="861"/>
        <end position="890"/>
    </location>
</feature>
<feature type="transmembrane region" description="Helical" evidence="6">
    <location>
        <begin position="343"/>
        <end position="364"/>
    </location>
</feature>
<feature type="transmembrane region" description="Helical" evidence="6">
    <location>
        <begin position="835"/>
        <end position="855"/>
    </location>
</feature>
<protein>
    <submittedName>
        <fullName evidence="8">MMPL family transporter</fullName>
    </submittedName>
</protein>
<feature type="transmembrane region" description="Helical" evidence="6">
    <location>
        <begin position="317"/>
        <end position="337"/>
    </location>
</feature>